<dbReference type="RefSeq" id="WP_344451897.1">
    <property type="nucleotide sequence ID" value="NZ_BAAATZ010000015.1"/>
</dbReference>
<evidence type="ECO:0000313" key="2">
    <source>
        <dbReference type="Proteomes" id="UP001501842"/>
    </source>
</evidence>
<dbReference type="Proteomes" id="UP001501842">
    <property type="component" value="Unassembled WGS sequence"/>
</dbReference>
<name>A0ABP6GT83_9ACTN</name>
<organism evidence="1 2">
    <name type="scientific">Actinocorallia aurantiaca</name>
    <dbReference type="NCBI Taxonomy" id="46204"/>
    <lineage>
        <taxon>Bacteria</taxon>
        <taxon>Bacillati</taxon>
        <taxon>Actinomycetota</taxon>
        <taxon>Actinomycetes</taxon>
        <taxon>Streptosporangiales</taxon>
        <taxon>Thermomonosporaceae</taxon>
        <taxon>Actinocorallia</taxon>
    </lineage>
</organism>
<gene>
    <name evidence="1" type="ORF">GCM10010439_38550</name>
</gene>
<accession>A0ABP6GT83</accession>
<comment type="caution">
    <text evidence="1">The sequence shown here is derived from an EMBL/GenBank/DDBJ whole genome shotgun (WGS) entry which is preliminary data.</text>
</comment>
<evidence type="ECO:0000313" key="1">
    <source>
        <dbReference type="EMBL" id="GAA2729037.1"/>
    </source>
</evidence>
<dbReference type="EMBL" id="BAAATZ010000015">
    <property type="protein sequence ID" value="GAA2729037.1"/>
    <property type="molecule type" value="Genomic_DNA"/>
</dbReference>
<protein>
    <submittedName>
        <fullName evidence="1">Uncharacterized protein</fullName>
    </submittedName>
</protein>
<proteinExistence type="predicted"/>
<reference evidence="2" key="1">
    <citation type="journal article" date="2019" name="Int. J. Syst. Evol. Microbiol.">
        <title>The Global Catalogue of Microorganisms (GCM) 10K type strain sequencing project: providing services to taxonomists for standard genome sequencing and annotation.</title>
        <authorList>
            <consortium name="The Broad Institute Genomics Platform"/>
            <consortium name="The Broad Institute Genome Sequencing Center for Infectious Disease"/>
            <person name="Wu L."/>
            <person name="Ma J."/>
        </authorList>
    </citation>
    <scope>NUCLEOTIDE SEQUENCE [LARGE SCALE GENOMIC DNA]</scope>
    <source>
        <strain evidence="2">JCM 8201</strain>
    </source>
</reference>
<keyword evidence="2" id="KW-1185">Reference proteome</keyword>
<sequence>MKWRFADVPDHEGFAAPMLPNGELLLSAGAFTDAFIGCQAACSCGWIDRRRFPATPEGAKNAEYQWLSRHIPSLLAAAPPRELVIKSTLLCEQTMKLAAERPLAALSLLSQVEAWQRALLNQAAAQAREIGASWAEIGETMGISKQAAHERFKAHVNT</sequence>